<proteinExistence type="predicted"/>
<dbReference type="InterPro" id="IPR038444">
    <property type="entry name" value="DUF465_sf"/>
</dbReference>
<organism evidence="1 2">
    <name type="scientific">Candidatus Saccharicenans subterraneus</name>
    <dbReference type="NCBI Taxonomy" id="2508984"/>
    <lineage>
        <taxon>Bacteria</taxon>
        <taxon>Candidatus Aminicenantota</taxon>
        <taxon>Candidatus Aminicenantia</taxon>
        <taxon>Candidatus Aminicenantales</taxon>
        <taxon>Candidatus Saccharicenantaceae</taxon>
        <taxon>Candidatus Saccharicenans</taxon>
    </lineage>
</organism>
<accession>A0A3E2BKX6</accession>
<evidence type="ECO:0008006" key="3">
    <source>
        <dbReference type="Google" id="ProtNLM"/>
    </source>
</evidence>
<comment type="caution">
    <text evidence="1">The sequence shown here is derived from an EMBL/GenBank/DDBJ whole genome shotgun (WGS) entry which is preliminary data.</text>
</comment>
<evidence type="ECO:0000313" key="1">
    <source>
        <dbReference type="EMBL" id="RFT15388.1"/>
    </source>
</evidence>
<dbReference type="EMBL" id="QUAH01000009">
    <property type="protein sequence ID" value="RFT15388.1"/>
    <property type="molecule type" value="Genomic_DNA"/>
</dbReference>
<dbReference type="AlphaFoldDB" id="A0A3E2BKX6"/>
<dbReference type="Proteomes" id="UP000257323">
    <property type="component" value="Unassembled WGS sequence"/>
</dbReference>
<reference evidence="1 2" key="1">
    <citation type="submission" date="2018-08" db="EMBL/GenBank/DDBJ databases">
        <title>Genome analysis of the thermophilic bacterium of the candidate phylum Aminicenantes from deep subsurface aquifer revealed its physiology and ecological role.</title>
        <authorList>
            <person name="Kadnikov V.V."/>
            <person name="Mardanov A.V."/>
            <person name="Beletsky A.V."/>
            <person name="Karnachuk O.V."/>
            <person name="Ravin N.V."/>
        </authorList>
    </citation>
    <scope>NUCLEOTIDE SEQUENCE [LARGE SCALE GENOMIC DNA]</scope>
    <source>
        <strain evidence="1">BY38</strain>
    </source>
</reference>
<dbReference type="Gene3D" id="6.10.280.50">
    <property type="match status" value="1"/>
</dbReference>
<gene>
    <name evidence="1" type="ORF">OP8BY_0278</name>
</gene>
<protein>
    <recommendedName>
        <fullName evidence="3">DUF465 domain-containing protein</fullName>
    </recommendedName>
</protein>
<dbReference type="Pfam" id="PF04325">
    <property type="entry name" value="DUF465"/>
    <property type="match status" value="1"/>
</dbReference>
<name>A0A3E2BKX6_9BACT</name>
<sequence>MKRKSGCVILKKEILMTEERIKEILLKSNETFRKIHQEHQQCEQSLDRLRSKSFLTEEERLEETRLKKKKLRLKDEMYRMILEYGKRTGGNE</sequence>
<dbReference type="InterPro" id="IPR007420">
    <property type="entry name" value="DUF465"/>
</dbReference>
<evidence type="ECO:0000313" key="2">
    <source>
        <dbReference type="Proteomes" id="UP000257323"/>
    </source>
</evidence>